<evidence type="ECO:0000256" key="13">
    <source>
        <dbReference type="SAM" id="Phobius"/>
    </source>
</evidence>
<sequence>MFLVLILFSCFLCKTSCQEPDKCLSGYMTDLQSWVDRFGNFTANVDDESKLDLFGIQSPMLKIEQHLKEFELKGYDRITYFSMAKCGLQSVPEVFNLQYHRGKRIAETLVYITFYGNDFSMKYLQKKNYDDALIGINFARFNDEKILNKEYYQHLSSWGKGFQDVNFENLLQLDLRACGIQSLGSSTFNSMPKLLMLYLSENQIHFVEANTFSGLKNLRHLDLSRNCALDDMNRPISFHFENRNEFRGSKLVSLDLSYSQFGNHNVPLFKDLKHLKGLSLCFSNLRKLGPKPFDKTQLRFLEVSGNKDILNTRSIFSGIENSLKVLYAQEVGMKSIDCLYNLTNLEIAQLRKNEIAALTPNVSITLKKLQVLDLGHNRMLSWFNKVISMMPNLKLLSLNRNNMNIVTQEMFEDFQNLSYVDLSNNFLLCSCSLRDVYGISINNERTERSLIEFIDENDGSVFFNDGLRYFNNAITRRQNTTNLSANRTLRIEKDFRARGNFVLLIDKDDTYSFRCLMSSEGKLTNVDRITNCSYLSRNYDIEKKVKREWRLFLLFLIPLTLLPTLLFIYVYRKNLRYFLITIKNTTMLSLINKDEVFNDTTIFNYDAFISYCNEDRAWVLDYFLPHVEQDCNISVCLHERDFQVGLSILENIVSCMDRSRSIILIISKRFLLSQWCQFEMHLAQHRLLETRREDLILVLLEEIPRRLRPNTLHYLMLTKTYILWPSEESERNLFWKRLKKRIVTLKIKHSENVSLA</sequence>
<keyword evidence="4" id="KW-0433">Leucine-rich repeat</keyword>
<dbReference type="SUPFAM" id="SSF52058">
    <property type="entry name" value="L domain-like"/>
    <property type="match status" value="1"/>
</dbReference>
<keyword evidence="7" id="KW-0677">Repeat</keyword>
<feature type="chain" id="PRO_5035176746" evidence="14">
    <location>
        <begin position="18"/>
        <end position="756"/>
    </location>
</feature>
<evidence type="ECO:0000313" key="16">
    <source>
        <dbReference type="EMBL" id="CAG9576945.1"/>
    </source>
</evidence>
<evidence type="ECO:0000256" key="9">
    <source>
        <dbReference type="ARBA" id="ARBA00022989"/>
    </source>
</evidence>
<dbReference type="PANTHER" id="PTHR24365">
    <property type="entry name" value="TOLL-LIKE RECEPTOR"/>
    <property type="match status" value="1"/>
</dbReference>
<evidence type="ECO:0000256" key="12">
    <source>
        <dbReference type="ARBA" id="ARBA00023180"/>
    </source>
</evidence>
<evidence type="ECO:0000259" key="15">
    <source>
        <dbReference type="PROSITE" id="PS50104"/>
    </source>
</evidence>
<reference evidence="16" key="1">
    <citation type="submission" date="2021-09" db="EMBL/GenBank/DDBJ databases">
        <authorList>
            <person name="Martin H S."/>
        </authorList>
    </citation>
    <scope>NUCLEOTIDE SEQUENCE</scope>
</reference>
<evidence type="ECO:0000256" key="8">
    <source>
        <dbReference type="ARBA" id="ARBA00022859"/>
    </source>
</evidence>
<evidence type="ECO:0000256" key="3">
    <source>
        <dbReference type="ARBA" id="ARBA00022588"/>
    </source>
</evidence>
<keyword evidence="17" id="KW-1185">Reference proteome</keyword>
<dbReference type="GO" id="GO:0005886">
    <property type="term" value="C:plasma membrane"/>
    <property type="evidence" value="ECO:0007669"/>
    <property type="project" value="TreeGrafter"/>
</dbReference>
<dbReference type="Gene3D" id="3.40.50.10140">
    <property type="entry name" value="Toll/interleukin-1 receptor homology (TIR) domain"/>
    <property type="match status" value="1"/>
</dbReference>
<dbReference type="PRINTS" id="PR01537">
    <property type="entry name" value="INTRLKN1R1F"/>
</dbReference>
<keyword evidence="6 14" id="KW-0732">Signal</keyword>
<evidence type="ECO:0000256" key="6">
    <source>
        <dbReference type="ARBA" id="ARBA00022729"/>
    </source>
</evidence>
<dbReference type="SMART" id="SM00255">
    <property type="entry name" value="TIR"/>
    <property type="match status" value="1"/>
</dbReference>
<dbReference type="Pfam" id="PF13855">
    <property type="entry name" value="LRR_8"/>
    <property type="match status" value="1"/>
</dbReference>
<evidence type="ECO:0000256" key="10">
    <source>
        <dbReference type="ARBA" id="ARBA00023136"/>
    </source>
</evidence>
<dbReference type="OrthoDB" id="1081807at2759"/>
<dbReference type="InterPro" id="IPR003591">
    <property type="entry name" value="Leu-rich_rpt_typical-subtyp"/>
</dbReference>
<dbReference type="AlphaFoldDB" id="A0A8J2WA71"/>
<dbReference type="GO" id="GO:0038023">
    <property type="term" value="F:signaling receptor activity"/>
    <property type="evidence" value="ECO:0007669"/>
    <property type="project" value="TreeGrafter"/>
</dbReference>
<accession>A0A8J2WA71</accession>
<feature type="domain" description="TIR" evidence="15">
    <location>
        <begin position="603"/>
        <end position="742"/>
    </location>
</feature>
<dbReference type="EMBL" id="CAKASE010000075">
    <property type="protein sequence ID" value="CAG9576945.1"/>
    <property type="molecule type" value="Genomic_DNA"/>
</dbReference>
<evidence type="ECO:0000256" key="14">
    <source>
        <dbReference type="SAM" id="SignalP"/>
    </source>
</evidence>
<evidence type="ECO:0000256" key="7">
    <source>
        <dbReference type="ARBA" id="ARBA00022737"/>
    </source>
</evidence>
<dbReference type="PROSITE" id="PS50104">
    <property type="entry name" value="TIR"/>
    <property type="match status" value="1"/>
</dbReference>
<organism evidence="16 17">
    <name type="scientific">Danaus chrysippus</name>
    <name type="common">African queen</name>
    <dbReference type="NCBI Taxonomy" id="151541"/>
    <lineage>
        <taxon>Eukaryota</taxon>
        <taxon>Metazoa</taxon>
        <taxon>Ecdysozoa</taxon>
        <taxon>Arthropoda</taxon>
        <taxon>Hexapoda</taxon>
        <taxon>Insecta</taxon>
        <taxon>Pterygota</taxon>
        <taxon>Neoptera</taxon>
        <taxon>Endopterygota</taxon>
        <taxon>Lepidoptera</taxon>
        <taxon>Glossata</taxon>
        <taxon>Ditrysia</taxon>
        <taxon>Papilionoidea</taxon>
        <taxon>Nymphalidae</taxon>
        <taxon>Danainae</taxon>
        <taxon>Danaini</taxon>
        <taxon>Danaina</taxon>
        <taxon>Danaus</taxon>
        <taxon>Anosia</taxon>
    </lineage>
</organism>
<evidence type="ECO:0000256" key="5">
    <source>
        <dbReference type="ARBA" id="ARBA00022692"/>
    </source>
</evidence>
<dbReference type="Gene3D" id="3.80.10.10">
    <property type="entry name" value="Ribonuclease Inhibitor"/>
    <property type="match status" value="3"/>
</dbReference>
<dbReference type="SUPFAM" id="SSF52200">
    <property type="entry name" value="Toll/Interleukin receptor TIR domain"/>
    <property type="match status" value="1"/>
</dbReference>
<name>A0A8J2WA71_9NEOP</name>
<comment type="caution">
    <text evidence="16">The sequence shown here is derived from an EMBL/GenBank/DDBJ whole genome shotgun (WGS) entry which is preliminary data.</text>
</comment>
<dbReference type="InterPro" id="IPR032675">
    <property type="entry name" value="LRR_dom_sf"/>
</dbReference>
<evidence type="ECO:0000256" key="2">
    <source>
        <dbReference type="ARBA" id="ARBA00009634"/>
    </source>
</evidence>
<dbReference type="Proteomes" id="UP000789524">
    <property type="component" value="Unassembled WGS sequence"/>
</dbReference>
<keyword evidence="8" id="KW-0391">Immunity</keyword>
<keyword evidence="3" id="KW-0399">Innate immunity</keyword>
<dbReference type="GO" id="GO:0007165">
    <property type="term" value="P:signal transduction"/>
    <property type="evidence" value="ECO:0007669"/>
    <property type="project" value="InterPro"/>
</dbReference>
<evidence type="ECO:0000256" key="1">
    <source>
        <dbReference type="ARBA" id="ARBA00004479"/>
    </source>
</evidence>
<dbReference type="InterPro" id="IPR000157">
    <property type="entry name" value="TIR_dom"/>
</dbReference>
<evidence type="ECO:0000256" key="4">
    <source>
        <dbReference type="ARBA" id="ARBA00022614"/>
    </source>
</evidence>
<dbReference type="InterPro" id="IPR035897">
    <property type="entry name" value="Toll_tir_struct_dom_sf"/>
</dbReference>
<keyword evidence="11" id="KW-0675">Receptor</keyword>
<evidence type="ECO:0000313" key="17">
    <source>
        <dbReference type="Proteomes" id="UP000789524"/>
    </source>
</evidence>
<gene>
    <name evidence="16" type="ORF">DCHRY22_LOCUS12114</name>
</gene>
<feature type="transmembrane region" description="Helical" evidence="13">
    <location>
        <begin position="549"/>
        <end position="571"/>
    </location>
</feature>
<keyword evidence="9 13" id="KW-1133">Transmembrane helix</keyword>
<feature type="signal peptide" evidence="14">
    <location>
        <begin position="1"/>
        <end position="17"/>
    </location>
</feature>
<proteinExistence type="inferred from homology"/>
<dbReference type="InterPro" id="IPR001611">
    <property type="entry name" value="Leu-rich_rpt"/>
</dbReference>
<keyword evidence="5 13" id="KW-0812">Transmembrane</keyword>
<dbReference type="FunFam" id="3.40.50.10140:FF:000001">
    <property type="entry name" value="Toll-like receptor 2"/>
    <property type="match status" value="1"/>
</dbReference>
<comment type="similarity">
    <text evidence="2">Belongs to the Toll-like receptor family.</text>
</comment>
<dbReference type="Pfam" id="PF13676">
    <property type="entry name" value="TIR_2"/>
    <property type="match status" value="1"/>
</dbReference>
<evidence type="ECO:0000256" key="11">
    <source>
        <dbReference type="ARBA" id="ARBA00023170"/>
    </source>
</evidence>
<comment type="subcellular location">
    <subcellularLocation>
        <location evidence="1">Membrane</location>
        <topology evidence="1">Single-pass type I membrane protein</topology>
    </subcellularLocation>
</comment>
<protein>
    <submittedName>
        <fullName evidence="16">(African queen) hypothetical protein</fullName>
    </submittedName>
</protein>
<keyword evidence="10 13" id="KW-0472">Membrane</keyword>
<dbReference type="GO" id="GO:0045087">
    <property type="term" value="P:innate immune response"/>
    <property type="evidence" value="ECO:0007669"/>
    <property type="project" value="UniProtKB-KW"/>
</dbReference>
<dbReference type="SMART" id="SM00369">
    <property type="entry name" value="LRR_TYP"/>
    <property type="match status" value="6"/>
</dbReference>
<dbReference type="PANTHER" id="PTHR24365:SF530">
    <property type="entry name" value="MSTPROX-RELATED"/>
    <property type="match status" value="1"/>
</dbReference>
<keyword evidence="12" id="KW-0325">Glycoprotein</keyword>